<dbReference type="Proteomes" id="UP001318682">
    <property type="component" value="Chromosome"/>
</dbReference>
<feature type="transmembrane region" description="Helical" evidence="4">
    <location>
        <begin position="933"/>
        <end position="955"/>
    </location>
</feature>
<dbReference type="RefSeq" id="WP_187429514.1">
    <property type="nucleotide sequence ID" value="NZ_CP143423.1"/>
</dbReference>
<dbReference type="PROSITE" id="PS00330">
    <property type="entry name" value="HEMOLYSIN_CALCIUM"/>
    <property type="match status" value="7"/>
</dbReference>
<dbReference type="SUPFAM" id="SSF51120">
    <property type="entry name" value="beta-Roll"/>
    <property type="match status" value="5"/>
</dbReference>
<reference evidence="6" key="2">
    <citation type="submission" date="2024-01" db="EMBL/GenBank/DDBJ databases">
        <title>Roseobacter fucihabitans sp. nov., isolated from the brown alga Fucus spiralis.</title>
        <authorList>
            <person name="Hahnke S."/>
            <person name="Berger M."/>
            <person name="Schlingloff A."/>
            <person name="Athale I."/>
            <person name="Neumann-Schaal M."/>
            <person name="Adenaya A."/>
            <person name="Poehlein A."/>
            <person name="Daniel R."/>
            <person name="Pertersen J."/>
            <person name="Brinkhoff T."/>
        </authorList>
    </citation>
    <scope>NUCLEOTIDE SEQUENCE [LARGE SCALE GENOMIC DNA]</scope>
    <source>
        <strain evidence="6">B14</strain>
    </source>
</reference>
<dbReference type="PRINTS" id="PR00313">
    <property type="entry name" value="CABNDNGRPT"/>
</dbReference>
<dbReference type="PANTHER" id="PTHR38340">
    <property type="entry name" value="S-LAYER PROTEIN"/>
    <property type="match status" value="1"/>
</dbReference>
<accession>A0ABZ2BZB2</accession>
<dbReference type="InterPro" id="IPR011049">
    <property type="entry name" value="Serralysin-like_metalloprot_C"/>
</dbReference>
<feature type="region of interest" description="Disordered" evidence="3">
    <location>
        <begin position="657"/>
        <end position="784"/>
    </location>
</feature>
<dbReference type="EMBL" id="CP143423">
    <property type="protein sequence ID" value="WVX51126.1"/>
    <property type="molecule type" value="Genomic_DNA"/>
</dbReference>
<name>A0ABZ2BZB2_9RHOB</name>
<keyword evidence="4" id="KW-1133">Transmembrane helix</keyword>
<evidence type="ECO:0000256" key="4">
    <source>
        <dbReference type="SAM" id="Phobius"/>
    </source>
</evidence>
<organism evidence="5 6">
    <name type="scientific">Roseobacter fucihabitans</name>
    <dbReference type="NCBI Taxonomy" id="1537242"/>
    <lineage>
        <taxon>Bacteria</taxon>
        <taxon>Pseudomonadati</taxon>
        <taxon>Pseudomonadota</taxon>
        <taxon>Alphaproteobacteria</taxon>
        <taxon>Rhodobacterales</taxon>
        <taxon>Roseobacteraceae</taxon>
        <taxon>Roseobacter</taxon>
    </lineage>
</organism>
<evidence type="ECO:0000313" key="6">
    <source>
        <dbReference type="Proteomes" id="UP001318682"/>
    </source>
</evidence>
<comment type="subcellular location">
    <subcellularLocation>
        <location evidence="1">Secreted</location>
    </subcellularLocation>
</comment>
<dbReference type="InterPro" id="IPR050557">
    <property type="entry name" value="RTX_toxin/Mannuronan_C5-epim"/>
</dbReference>
<keyword evidence="4" id="KW-0812">Transmembrane</keyword>
<feature type="compositionally biased region" description="Acidic residues" evidence="3">
    <location>
        <begin position="761"/>
        <end position="771"/>
    </location>
</feature>
<evidence type="ECO:0000313" key="5">
    <source>
        <dbReference type="EMBL" id="WVX51126.1"/>
    </source>
</evidence>
<dbReference type="Gene3D" id="2.150.10.10">
    <property type="entry name" value="Serralysin-like metalloprotease, C-terminal"/>
    <property type="match status" value="5"/>
</dbReference>
<sequence>MATPTEWLNEFQVNTGSAATSSQSDPKIIGLNNGYFVVAWTEATAGTIGTTAGTDIIAKIFDAEGNVVRNSFQLNQVYTPDDERDFDLVATHDGFAMAYLDDDIANVNQTDIRYERYDFDGDLVDSRSIATENVAADFLRNPQIAANLIAGNDDIFIAYDDDVGTDTDISARIIDQAGTIGAEFGAAQNSNDFDRLGDVVVLSNGNFVTVYEEDDSGTTSLEFTIRDQTGTAIGGARALAAEGSDLNAASLEGGGFVAVYVLNSDIVARTFNNTGTQQSVTNVATGINIQNEPVVTALQDGDFVVAWDDDTTGNLFARRFNADGTTDGFTFTVENVGTTNIDISTTGDGRILFAWQEQGGEIMASVWDPRPSVIDPDDYDGARVHVLDSDVITTGLGGSTVLAGSGSKTVFGQGGNDIINASSGGGEYFGGGGNDTIFASNTANETLDGGTGIDTLNTTLFNGTYSVNMVTGVTNFAPESFINFENITMGNGNNTVVGTSGANIIITGTGDDTISAGAGNDTINTGAGNDTVNASSGNDTIFLGSGNDTATSSGTDTIFGQGGNDLIFAGLGLPETLDGGTGIDTLNTTLFNGSYVVDLATGLTNFAGELFTNFENITAGNGNDQLFGFEVDNIMIGGGGNDRILAFRGNDTIEGGLGDDTLNGGEGNDNISGGDGADLVFGQDGNDVISGGDGNDQLFGEAGNDNISGGLGDDTIGAADGSDTINAGGGNDTAFGGEGNDTVRGGTGNDRLFGSGGSDFIDGEDGNDELFGETGSDTLLGGAGDDDMNGGGGNDFMNGESGNDRMFGGSNEDTMFGGTGNDLLNGQTQDDDLFGQSGNDQLFGGDGFDLLDGGSGNDVLFGGNQGDTLVGGLGVDTLNGGSGFDTFDFNSVAESAFGSADTIAGFDGAGGFGGDIIDVSSIDANTGIAGNQAFTFLGAVSSAVGLGFGAGALWVQEFGGQTRLYANVNNDAIIDLEVRINDGAGTTAFDYTASDFFA</sequence>
<keyword evidence="2" id="KW-0964">Secreted</keyword>
<dbReference type="InterPro" id="IPR018511">
    <property type="entry name" value="Hemolysin-typ_Ca-bd_CS"/>
</dbReference>
<proteinExistence type="predicted"/>
<feature type="compositionally biased region" description="Gly residues" evidence="3">
    <location>
        <begin position="727"/>
        <end position="739"/>
    </location>
</feature>
<dbReference type="Pfam" id="PF00353">
    <property type="entry name" value="HemolysinCabind"/>
    <property type="match status" value="9"/>
</dbReference>
<dbReference type="InterPro" id="IPR001343">
    <property type="entry name" value="Hemolysn_Ca-bd"/>
</dbReference>
<keyword evidence="4" id="KW-0472">Membrane</keyword>
<evidence type="ECO:0000256" key="1">
    <source>
        <dbReference type="ARBA" id="ARBA00004613"/>
    </source>
</evidence>
<evidence type="ECO:0000256" key="3">
    <source>
        <dbReference type="SAM" id="MobiDB-lite"/>
    </source>
</evidence>
<dbReference type="PANTHER" id="PTHR38340:SF1">
    <property type="entry name" value="S-LAYER PROTEIN"/>
    <property type="match status" value="1"/>
</dbReference>
<keyword evidence="6" id="KW-1185">Reference proteome</keyword>
<gene>
    <name evidence="5" type="ORF">ROLI_042270</name>
</gene>
<reference evidence="5 6" key="1">
    <citation type="submission" date="2015-07" db="EMBL/GenBank/DDBJ databases">
        <authorList>
            <person name="Voget S."/>
            <person name="Dogs M."/>
            <person name="Brinkhoff T.H."/>
            <person name="Daniel R."/>
        </authorList>
    </citation>
    <scope>NUCLEOTIDE SEQUENCE [LARGE SCALE GENOMIC DNA]</scope>
    <source>
        <strain evidence="5 6">B14</strain>
    </source>
</reference>
<protein>
    <submittedName>
        <fullName evidence="5">Uncharacterized protein</fullName>
    </submittedName>
</protein>
<evidence type="ECO:0000256" key="2">
    <source>
        <dbReference type="ARBA" id="ARBA00022525"/>
    </source>
</evidence>